<dbReference type="Proteomes" id="UP000000539">
    <property type="component" value="Chromosome 11"/>
</dbReference>
<sequence length="182" mass="20506">MAGDSRRGPPQSTIPCQPIPSTQEATGTHQPCRLHRWSPCTRAARLSSKHNFPIDYTLRVQHEEVLRTANVTRLRDGKVSEASLRYLWFHACSQAVLHILEVLPEKHPSRGYTQELSQLLDALGVEYSGYRQSDVDAVVADLVKQLHSGDSRQKAVRPKALLDNCLKVLRMLFGAHCRWDSA</sequence>
<dbReference type="InterPro" id="IPR038328">
    <property type="entry name" value="IL-34_sf"/>
</dbReference>
<organism evidence="2 3">
    <name type="scientific">Gallus gallus</name>
    <name type="common">Chicken</name>
    <dbReference type="NCBI Taxonomy" id="9031"/>
    <lineage>
        <taxon>Eukaryota</taxon>
        <taxon>Metazoa</taxon>
        <taxon>Chordata</taxon>
        <taxon>Craniata</taxon>
        <taxon>Vertebrata</taxon>
        <taxon>Euteleostomi</taxon>
        <taxon>Archelosauria</taxon>
        <taxon>Archosauria</taxon>
        <taxon>Dinosauria</taxon>
        <taxon>Saurischia</taxon>
        <taxon>Theropoda</taxon>
        <taxon>Coelurosauria</taxon>
        <taxon>Aves</taxon>
        <taxon>Neognathae</taxon>
        <taxon>Galloanserae</taxon>
        <taxon>Galliformes</taxon>
        <taxon>Phasianidae</taxon>
        <taxon>Phasianinae</taxon>
        <taxon>Gallus</taxon>
    </lineage>
</organism>
<reference evidence="2" key="2">
    <citation type="submission" date="2025-08" db="UniProtKB">
        <authorList>
            <consortium name="Ensembl"/>
        </authorList>
    </citation>
    <scope>IDENTIFICATION</scope>
    <source>
        <strain evidence="2">broiler</strain>
    </source>
</reference>
<reference evidence="2" key="1">
    <citation type="submission" date="2020-11" db="EMBL/GenBank/DDBJ databases">
        <title>Gallus gallus (Chicken) genome, bGalGal1, GRCg7b, maternal haplotype autosomes + Z &amp; W.</title>
        <authorList>
            <person name="Warren W."/>
            <person name="Formenti G."/>
            <person name="Fedrigo O."/>
            <person name="Haase B."/>
            <person name="Mountcastle J."/>
            <person name="Balacco J."/>
            <person name="Tracey A."/>
            <person name="Schneider V."/>
            <person name="Okimoto R."/>
            <person name="Cheng H."/>
            <person name="Hawken R."/>
            <person name="Howe K."/>
            <person name="Jarvis E.D."/>
        </authorList>
    </citation>
    <scope>NUCLEOTIDE SEQUENCE [LARGE SCALE GENOMIC DNA]</scope>
    <source>
        <strain evidence="2">Broiler</strain>
    </source>
</reference>
<dbReference type="GO" id="GO:0005157">
    <property type="term" value="F:macrophage colony-stimulating factor receptor binding"/>
    <property type="evidence" value="ECO:0007669"/>
    <property type="project" value="InterPro"/>
</dbReference>
<evidence type="ECO:0000256" key="1">
    <source>
        <dbReference type="SAM" id="MobiDB-lite"/>
    </source>
</evidence>
<feature type="region of interest" description="Disordered" evidence="1">
    <location>
        <begin position="1"/>
        <end position="30"/>
    </location>
</feature>
<dbReference type="Gene3D" id="1.20.1250.80">
    <property type="entry name" value="Interleukin-34"/>
    <property type="match status" value="1"/>
</dbReference>
<dbReference type="PRINTS" id="PR01938">
    <property type="entry name" value="INTRLEUKIN34"/>
</dbReference>
<gene>
    <name evidence="2" type="primary">IL34</name>
</gene>
<dbReference type="InterPro" id="IPR020415">
    <property type="entry name" value="IL-34"/>
</dbReference>
<dbReference type="Pfam" id="PF15036">
    <property type="entry name" value="IL34"/>
    <property type="match status" value="1"/>
</dbReference>
<dbReference type="OrthoDB" id="9902423at2759"/>
<name>A0A8V1A2J9_CHICK</name>
<accession>A0A8V1A2J9</accession>
<keyword evidence="3" id="KW-1185">Reference proteome</keyword>
<evidence type="ECO:0000313" key="2">
    <source>
        <dbReference type="Ensembl" id="ENSGALP00010036734.1"/>
    </source>
</evidence>
<dbReference type="PANTHER" id="PTHR28606">
    <property type="entry name" value="INTERLEUKIN-34"/>
    <property type="match status" value="1"/>
</dbReference>
<feature type="compositionally biased region" description="Polar residues" evidence="1">
    <location>
        <begin position="10"/>
        <end position="29"/>
    </location>
</feature>
<dbReference type="GeneTree" id="ENSGT00940000168336"/>
<dbReference type="PANTHER" id="PTHR28606:SF1">
    <property type="entry name" value="INTERLEUKIN-34"/>
    <property type="match status" value="1"/>
</dbReference>
<proteinExistence type="predicted"/>
<reference evidence="2" key="3">
    <citation type="submission" date="2025-09" db="UniProtKB">
        <authorList>
            <consortium name="Ensembl"/>
        </authorList>
    </citation>
    <scope>IDENTIFICATION</scope>
    <source>
        <strain evidence="2">broiler</strain>
    </source>
</reference>
<protein>
    <submittedName>
        <fullName evidence="2">Interleukin 34</fullName>
    </submittedName>
</protein>
<dbReference type="AlphaFoldDB" id="A0A8V1A2J9"/>
<dbReference type="GO" id="GO:0005615">
    <property type="term" value="C:extracellular space"/>
    <property type="evidence" value="ECO:0007669"/>
    <property type="project" value="InterPro"/>
</dbReference>
<dbReference type="Ensembl" id="ENSGALT00010059974.1">
    <property type="protein sequence ID" value="ENSGALP00010036734.1"/>
    <property type="gene ID" value="ENSGALG00010024587.1"/>
</dbReference>
<evidence type="ECO:0000313" key="3">
    <source>
        <dbReference type="Proteomes" id="UP000000539"/>
    </source>
</evidence>
<dbReference type="GO" id="GO:0008284">
    <property type="term" value="P:positive regulation of cell population proliferation"/>
    <property type="evidence" value="ECO:0007669"/>
    <property type="project" value="InterPro"/>
</dbReference>